<name>A0A069AZI0_CLODI</name>
<protein>
    <submittedName>
        <fullName evidence="1">Putative phage protein</fullName>
    </submittedName>
</protein>
<dbReference type="InterPro" id="IPR049254">
    <property type="entry name" value="Phage_tail_terminator"/>
</dbReference>
<proteinExistence type="predicted"/>
<sequence length="146" mass="16942">MMLNNIIDGISVKLDKSFGEKYTIYSEDVEQGINEPCFFIVPLNPSKTPYPSGRELKKNSFDVHYFPRSEAKNFEINEIAEMLLEELEYIEINGDLVRGTNMNFEIIDNVLHFFVDYNYFTIKSNNADKMNTVELFGGLKRGDNFE</sequence>
<accession>A0A069AZI0</accession>
<evidence type="ECO:0000313" key="1">
    <source>
        <dbReference type="EMBL" id="CDT81523.1"/>
    </source>
</evidence>
<reference evidence="1" key="1">
    <citation type="submission" date="2014-07" db="EMBL/GenBank/DDBJ databases">
        <authorList>
            <person name="Monot Marc"/>
        </authorList>
    </citation>
    <scope>NUCLEOTIDE SEQUENCE</scope>
    <source>
        <strain evidence="1">7032989</strain>
    </source>
</reference>
<gene>
    <name evidence="1" type="ORF">BN1095_890006</name>
</gene>
<dbReference type="EMBL" id="LK933533">
    <property type="protein sequence ID" value="CDT81523.1"/>
    <property type="molecule type" value="Genomic_DNA"/>
</dbReference>
<dbReference type="Pfam" id="PF20765">
    <property type="entry name" value="Phage_tail_terminator_8"/>
    <property type="match status" value="1"/>
</dbReference>
<dbReference type="AlphaFoldDB" id="A0A069AZI0"/>
<organism evidence="1">
    <name type="scientific">Clostridioides difficile</name>
    <name type="common">Peptoclostridium difficile</name>
    <dbReference type="NCBI Taxonomy" id="1496"/>
    <lineage>
        <taxon>Bacteria</taxon>
        <taxon>Bacillati</taxon>
        <taxon>Bacillota</taxon>
        <taxon>Clostridia</taxon>
        <taxon>Peptostreptococcales</taxon>
        <taxon>Peptostreptococcaceae</taxon>
        <taxon>Clostridioides</taxon>
    </lineage>
</organism>